<reference evidence="7 8" key="1">
    <citation type="submission" date="2013-08" db="EMBL/GenBank/DDBJ databases">
        <title>Gluconobacter thailandicus NBRC 3257 whole genome sequence.</title>
        <authorList>
            <person name="Matsutani M."/>
            <person name="Yakushi T."/>
            <person name="Matsushita K."/>
        </authorList>
    </citation>
    <scope>NUCLEOTIDE SEQUENCE [LARGE SCALE GENOMIC DNA]</scope>
    <source>
        <strain evidence="7 8">NBRC 3257</strain>
    </source>
</reference>
<feature type="transmembrane region" description="Helical" evidence="5">
    <location>
        <begin position="195"/>
        <end position="214"/>
    </location>
</feature>
<sequence length="238" mass="24684">MGQSWRRVLPATWRSDILAGLSLAFTNIPQVLGYARIAAMPAVTGLYTVLLPLAGFALFGSSKHLVVAADSATAAILSGSLSALAPLGSAHYITLVSATTLIVAGLLLVARLFRLGFLADFLSRTVLIGFMTGVGLQIMIAMLHELIGVQTDAHNPILQLAQTVANLHHANGVSACLAAGTVGVILLLNHFCSRFPTALCVVVGSIVLSKYIGLSRFGVSTLGPVSGGLPHVRLPVIG</sequence>
<feature type="transmembrane region" description="Helical" evidence="5">
    <location>
        <begin position="167"/>
        <end position="188"/>
    </location>
</feature>
<evidence type="ECO:0000256" key="3">
    <source>
        <dbReference type="ARBA" id="ARBA00022989"/>
    </source>
</evidence>
<evidence type="ECO:0000256" key="1">
    <source>
        <dbReference type="ARBA" id="ARBA00004141"/>
    </source>
</evidence>
<keyword evidence="8" id="KW-1185">Reference proteome</keyword>
<dbReference type="EMBL" id="BASM01000029">
    <property type="protein sequence ID" value="GAD27510.1"/>
    <property type="molecule type" value="Genomic_DNA"/>
</dbReference>
<evidence type="ECO:0000256" key="4">
    <source>
        <dbReference type="ARBA" id="ARBA00023136"/>
    </source>
</evidence>
<accession>A0ABQ0IZ83</accession>
<feature type="transmembrane region" description="Helical" evidence="5">
    <location>
        <begin position="125"/>
        <end position="147"/>
    </location>
</feature>
<dbReference type="Pfam" id="PF00916">
    <property type="entry name" value="Sulfate_transp"/>
    <property type="match status" value="1"/>
</dbReference>
<organism evidence="7 8">
    <name type="scientific">Gluconobacter thailandicus NBRC 3257</name>
    <dbReference type="NCBI Taxonomy" id="1381097"/>
    <lineage>
        <taxon>Bacteria</taxon>
        <taxon>Pseudomonadati</taxon>
        <taxon>Pseudomonadota</taxon>
        <taxon>Alphaproteobacteria</taxon>
        <taxon>Acetobacterales</taxon>
        <taxon>Acetobacteraceae</taxon>
        <taxon>Gluconobacter</taxon>
    </lineage>
</organism>
<evidence type="ECO:0000313" key="7">
    <source>
        <dbReference type="EMBL" id="GAD27510.1"/>
    </source>
</evidence>
<evidence type="ECO:0000256" key="5">
    <source>
        <dbReference type="SAM" id="Phobius"/>
    </source>
</evidence>
<keyword evidence="4 5" id="KW-0472">Membrane</keyword>
<dbReference type="InterPro" id="IPR001902">
    <property type="entry name" value="SLC26A/SulP_fam"/>
</dbReference>
<gene>
    <name evidence="7" type="ORF">NBRC3257_2509</name>
</gene>
<feature type="transmembrane region" description="Helical" evidence="5">
    <location>
        <begin position="38"/>
        <end position="58"/>
    </location>
</feature>
<evidence type="ECO:0000256" key="2">
    <source>
        <dbReference type="ARBA" id="ARBA00022692"/>
    </source>
</evidence>
<comment type="subcellular location">
    <subcellularLocation>
        <location evidence="1">Membrane</location>
        <topology evidence="1">Multi-pass membrane protein</topology>
    </subcellularLocation>
</comment>
<keyword evidence="2 5" id="KW-0812">Transmembrane</keyword>
<keyword evidence="3 5" id="KW-1133">Transmembrane helix</keyword>
<evidence type="ECO:0000259" key="6">
    <source>
        <dbReference type="Pfam" id="PF00916"/>
    </source>
</evidence>
<dbReference type="Proteomes" id="UP000018209">
    <property type="component" value="Unassembled WGS sequence"/>
</dbReference>
<comment type="caution">
    <text evidence="7">The sequence shown here is derived from an EMBL/GenBank/DDBJ whole genome shotgun (WGS) entry which is preliminary data.</text>
</comment>
<name>A0ABQ0IZ83_GLUTH</name>
<proteinExistence type="predicted"/>
<evidence type="ECO:0000313" key="8">
    <source>
        <dbReference type="Proteomes" id="UP000018209"/>
    </source>
</evidence>
<feature type="transmembrane region" description="Helical" evidence="5">
    <location>
        <begin position="91"/>
        <end position="113"/>
    </location>
</feature>
<protein>
    <submittedName>
        <fullName evidence="7">Sulfate permease</fullName>
    </submittedName>
</protein>
<feature type="domain" description="SLC26A/SulP transporter" evidence="6">
    <location>
        <begin position="14"/>
        <end position="235"/>
    </location>
</feature>
<dbReference type="InterPro" id="IPR011547">
    <property type="entry name" value="SLC26A/SulP_dom"/>
</dbReference>
<dbReference type="PANTHER" id="PTHR11814">
    <property type="entry name" value="SULFATE TRANSPORTER"/>
    <property type="match status" value="1"/>
</dbReference>